<evidence type="ECO:0000256" key="1">
    <source>
        <dbReference type="SAM" id="MobiDB-lite"/>
    </source>
</evidence>
<gene>
    <name evidence="3" type="ORF">EUTSA_v10016114mg</name>
</gene>
<organism evidence="3 4">
    <name type="scientific">Eutrema salsugineum</name>
    <name type="common">Saltwater cress</name>
    <name type="synonym">Sisymbrium salsugineum</name>
    <dbReference type="NCBI Taxonomy" id="72664"/>
    <lineage>
        <taxon>Eukaryota</taxon>
        <taxon>Viridiplantae</taxon>
        <taxon>Streptophyta</taxon>
        <taxon>Embryophyta</taxon>
        <taxon>Tracheophyta</taxon>
        <taxon>Spermatophyta</taxon>
        <taxon>Magnoliopsida</taxon>
        <taxon>eudicotyledons</taxon>
        <taxon>Gunneridae</taxon>
        <taxon>Pentapetalae</taxon>
        <taxon>rosids</taxon>
        <taxon>malvids</taxon>
        <taxon>Brassicales</taxon>
        <taxon>Brassicaceae</taxon>
        <taxon>Eutremeae</taxon>
        <taxon>Eutrema</taxon>
    </lineage>
</organism>
<dbReference type="KEGG" id="eus:EUTSA_v10016114mg"/>
<keyword evidence="4" id="KW-1185">Reference proteome</keyword>
<dbReference type="Proteomes" id="UP000030689">
    <property type="component" value="Unassembled WGS sequence"/>
</dbReference>
<feature type="region of interest" description="Disordered" evidence="1">
    <location>
        <begin position="18"/>
        <end position="56"/>
    </location>
</feature>
<evidence type="ECO:0000313" key="4">
    <source>
        <dbReference type="Proteomes" id="UP000030689"/>
    </source>
</evidence>
<keyword evidence="2" id="KW-1133">Transmembrane helix</keyword>
<dbReference type="Gramene" id="ESQ43614">
    <property type="protein sequence ID" value="ESQ43614"/>
    <property type="gene ID" value="EUTSA_v10016114mg"/>
</dbReference>
<keyword evidence="2" id="KW-0472">Membrane</keyword>
<keyword evidence="2" id="KW-0812">Transmembrane</keyword>
<evidence type="ECO:0000256" key="2">
    <source>
        <dbReference type="SAM" id="Phobius"/>
    </source>
</evidence>
<dbReference type="Gramene" id="ESQ43613">
    <property type="protein sequence ID" value="ESQ43613"/>
    <property type="gene ID" value="EUTSA_v10016114mg"/>
</dbReference>
<dbReference type="EMBL" id="KI517464">
    <property type="protein sequence ID" value="ESQ43614.1"/>
    <property type="molecule type" value="Genomic_DNA"/>
</dbReference>
<accession>V4LUQ9</accession>
<feature type="compositionally biased region" description="Basic and acidic residues" evidence="1">
    <location>
        <begin position="36"/>
        <end position="47"/>
    </location>
</feature>
<name>V4LUQ9_EUTSA</name>
<feature type="transmembrane region" description="Helical" evidence="2">
    <location>
        <begin position="60"/>
        <end position="82"/>
    </location>
</feature>
<dbReference type="AlphaFoldDB" id="V4LUQ9"/>
<dbReference type="EMBL" id="KI517464">
    <property type="protein sequence ID" value="ESQ43613.1"/>
    <property type="molecule type" value="Genomic_DNA"/>
</dbReference>
<sequence length="91" mass="10499">MSMFSSAYLPGFKDYRSQHKETKSPRNNGLPPSPFDTKKQSHQETPRKKTPRNKTRSGPFFFVFFGSMCCVFGRCVVFCNFANNKQCPQMC</sequence>
<reference evidence="3 4" key="1">
    <citation type="journal article" date="2013" name="Front. Plant Sci.">
        <title>The Reference Genome of the Halophytic Plant Eutrema salsugineum.</title>
        <authorList>
            <person name="Yang R."/>
            <person name="Jarvis D.E."/>
            <person name="Chen H."/>
            <person name="Beilstein M.A."/>
            <person name="Grimwood J."/>
            <person name="Jenkins J."/>
            <person name="Shu S."/>
            <person name="Prochnik S."/>
            <person name="Xin M."/>
            <person name="Ma C."/>
            <person name="Schmutz J."/>
            <person name="Wing R.A."/>
            <person name="Mitchell-Olds T."/>
            <person name="Schumaker K.S."/>
            <person name="Wang X."/>
        </authorList>
    </citation>
    <scope>NUCLEOTIDE SEQUENCE [LARGE SCALE GENOMIC DNA]</scope>
</reference>
<protein>
    <submittedName>
        <fullName evidence="3">Uncharacterized protein</fullName>
    </submittedName>
</protein>
<proteinExistence type="predicted"/>
<evidence type="ECO:0000313" key="3">
    <source>
        <dbReference type="EMBL" id="ESQ43613.1"/>
    </source>
</evidence>